<organism evidence="12 13">
    <name type="scientific">Candidatus Dactylopiibacterium carminicum</name>
    <dbReference type="NCBI Taxonomy" id="857335"/>
    <lineage>
        <taxon>Bacteria</taxon>
        <taxon>Pseudomonadati</taxon>
        <taxon>Pseudomonadota</taxon>
        <taxon>Betaproteobacteria</taxon>
        <taxon>Rhodocyclales</taxon>
        <taxon>Rhodocyclaceae</taxon>
        <taxon>Candidatus Dactylopiibacterium</taxon>
    </lineage>
</organism>
<proteinExistence type="inferred from homology"/>
<dbReference type="Proteomes" id="UP000216107">
    <property type="component" value="Unassembled WGS sequence"/>
</dbReference>
<evidence type="ECO:0000256" key="1">
    <source>
        <dbReference type="ARBA" id="ARBA00002591"/>
    </source>
</evidence>
<sequence length="237" mass="24977">MLRKGEYRGVRQGAGLVLLACLQACAGKPSLVQLPTDNRPVMSRASVERQTNPGAIFQAASPGGMQMLQGDTKPRYVGDSLKIEISESLTASQKVKTNTSRDNQVATKGPGGADTMSSLINRIINADYSASGSDSFDGSGTTETTNKLSGKLAASVINVLPNGNLVVAGEKSIAFNGSVNTLRFSGVVDPIDIKSGRIVASGDVMDARLEQVGVGLITDTTDRSWLQRMLTDSLTLW</sequence>
<dbReference type="OrthoDB" id="9789463at2"/>
<dbReference type="RefSeq" id="WP_095523515.1">
    <property type="nucleotide sequence ID" value="NZ_MDUX01000007.1"/>
</dbReference>
<evidence type="ECO:0000256" key="9">
    <source>
        <dbReference type="ARBA" id="ARBA00023237"/>
    </source>
</evidence>
<dbReference type="GO" id="GO:0016020">
    <property type="term" value="C:membrane"/>
    <property type="evidence" value="ECO:0007669"/>
    <property type="project" value="UniProtKB-SubCell"/>
</dbReference>
<keyword evidence="7" id="KW-0472">Membrane</keyword>
<evidence type="ECO:0000256" key="6">
    <source>
        <dbReference type="ARBA" id="ARBA00022729"/>
    </source>
</evidence>
<evidence type="ECO:0000256" key="8">
    <source>
        <dbReference type="ARBA" id="ARBA00023143"/>
    </source>
</evidence>
<keyword evidence="14" id="KW-1185">Reference proteome</keyword>
<dbReference type="GO" id="GO:0071973">
    <property type="term" value="P:bacterial-type flagellum-dependent cell motility"/>
    <property type="evidence" value="ECO:0007669"/>
    <property type="project" value="InterPro"/>
</dbReference>
<name>A0A272EX37_9RHOO</name>
<evidence type="ECO:0000313" key="13">
    <source>
        <dbReference type="Proteomes" id="UP000216107"/>
    </source>
</evidence>
<evidence type="ECO:0000256" key="10">
    <source>
        <dbReference type="SAM" id="MobiDB-lite"/>
    </source>
</evidence>
<dbReference type="PRINTS" id="PR01008">
    <property type="entry name" value="FLGLRINGFLGH"/>
</dbReference>
<evidence type="ECO:0000313" key="12">
    <source>
        <dbReference type="EMBL" id="PAS94669.1"/>
    </source>
</evidence>
<keyword evidence="12" id="KW-0966">Cell projection</keyword>
<keyword evidence="9" id="KW-0998">Cell outer membrane</keyword>
<keyword evidence="12" id="KW-0282">Flagellum</keyword>
<evidence type="ECO:0000313" key="11">
    <source>
        <dbReference type="EMBL" id="KAF7600279.1"/>
    </source>
</evidence>
<comment type="similarity">
    <text evidence="4">Belongs to the FlgH family.</text>
</comment>
<protein>
    <submittedName>
        <fullName evidence="12">Flagellar biosynthesis protein FlgH</fullName>
    </submittedName>
</protein>
<evidence type="ECO:0000313" key="14">
    <source>
        <dbReference type="Proteomes" id="UP000623509"/>
    </source>
</evidence>
<gene>
    <name evidence="11" type="ORF">BGI27_03405</name>
    <name evidence="12" type="ORF">CGU29_02910</name>
</gene>
<dbReference type="GO" id="GO:0009427">
    <property type="term" value="C:bacterial-type flagellum basal body, distal rod, L ring"/>
    <property type="evidence" value="ECO:0007669"/>
    <property type="project" value="InterPro"/>
</dbReference>
<dbReference type="EMBL" id="NMRN01000005">
    <property type="protein sequence ID" value="PAS94669.1"/>
    <property type="molecule type" value="Genomic_DNA"/>
</dbReference>
<keyword evidence="12" id="KW-0969">Cilium</keyword>
<reference evidence="12 13" key="2">
    <citation type="submission" date="2017-07" db="EMBL/GenBank/DDBJ databases">
        <title>Candidatus Dactylopiibacterium carminicum, a nitrogen-fixing symbiont of the cochineal insect Dactylopius coccus and Dactylopius opuntiae (Hemiptera: Coccoidea: Dactylopiidae).</title>
        <authorList>
            <person name="Vera A."/>
        </authorList>
    </citation>
    <scope>NUCLEOTIDE SEQUENCE [LARGE SCALE GENOMIC DNA]</scope>
    <source>
        <strain evidence="12 13">NFDCM</strain>
    </source>
</reference>
<dbReference type="AlphaFoldDB" id="A0A272EX37"/>
<feature type="compositionally biased region" description="Polar residues" evidence="10">
    <location>
        <begin position="93"/>
        <end position="106"/>
    </location>
</feature>
<evidence type="ECO:0000256" key="3">
    <source>
        <dbReference type="ARBA" id="ARBA00004370"/>
    </source>
</evidence>
<dbReference type="PANTHER" id="PTHR34933:SF3">
    <property type="entry name" value="FLAGELLAR L-RING PROTEIN"/>
    <property type="match status" value="1"/>
</dbReference>
<evidence type="ECO:0000256" key="5">
    <source>
        <dbReference type="ARBA" id="ARBA00011439"/>
    </source>
</evidence>
<comment type="subcellular location">
    <subcellularLocation>
        <location evidence="2">Bacterial flagellum basal body</location>
    </subcellularLocation>
    <subcellularLocation>
        <location evidence="3">Membrane</location>
    </subcellularLocation>
</comment>
<dbReference type="InterPro" id="IPR000527">
    <property type="entry name" value="Flag_Lring"/>
</dbReference>
<keyword evidence="6" id="KW-0732">Signal</keyword>
<evidence type="ECO:0000256" key="7">
    <source>
        <dbReference type="ARBA" id="ARBA00023136"/>
    </source>
</evidence>
<keyword evidence="8" id="KW-0975">Bacterial flagellum</keyword>
<dbReference type="Proteomes" id="UP000623509">
    <property type="component" value="Unassembled WGS sequence"/>
</dbReference>
<comment type="function">
    <text evidence="1">Assembles around the rod to form the L-ring and probably protects the motor/basal body from shearing forces during rotation.</text>
</comment>
<dbReference type="GO" id="GO:0003774">
    <property type="term" value="F:cytoskeletal motor activity"/>
    <property type="evidence" value="ECO:0007669"/>
    <property type="project" value="InterPro"/>
</dbReference>
<evidence type="ECO:0000256" key="4">
    <source>
        <dbReference type="ARBA" id="ARBA00006929"/>
    </source>
</evidence>
<feature type="region of interest" description="Disordered" evidence="10">
    <location>
        <begin position="93"/>
        <end position="114"/>
    </location>
</feature>
<dbReference type="PANTHER" id="PTHR34933">
    <property type="entry name" value="FLAGELLAR L-RING PROTEIN"/>
    <property type="match status" value="1"/>
</dbReference>
<reference evidence="11 14" key="1">
    <citation type="submission" date="2016-08" db="EMBL/GenBank/DDBJ databases">
        <title>Candidatus Dactylopiibacterium carminicum genome sequence.</title>
        <authorList>
            <person name="Ramirez-Puebla S.T."/>
            <person name="Ormeno-Orrillo E."/>
            <person name="Vera-Ponce De Leon A."/>
            <person name="Luis L."/>
            <person name="Sanchez-Flores A."/>
            <person name="Monica R."/>
            <person name="Martinez-Romero E."/>
        </authorList>
    </citation>
    <scope>NUCLEOTIDE SEQUENCE [LARGE SCALE GENOMIC DNA]</scope>
    <source>
        <strain evidence="11">END1</strain>
    </source>
</reference>
<comment type="subunit">
    <text evidence="5">The basal body constitutes a major portion of the flagellar organelle and consists of four rings (L,P,S, and M) mounted on a central rod.</text>
</comment>
<comment type="caution">
    <text evidence="12">The sequence shown here is derived from an EMBL/GenBank/DDBJ whole genome shotgun (WGS) entry which is preliminary data.</text>
</comment>
<evidence type="ECO:0000256" key="2">
    <source>
        <dbReference type="ARBA" id="ARBA00004117"/>
    </source>
</evidence>
<accession>A0A272EX37</accession>
<dbReference type="EMBL" id="MDUX01000007">
    <property type="protein sequence ID" value="KAF7600279.1"/>
    <property type="molecule type" value="Genomic_DNA"/>
</dbReference>
<dbReference type="Pfam" id="PF02107">
    <property type="entry name" value="FlgH"/>
    <property type="match status" value="1"/>
</dbReference>